<dbReference type="PANTHER" id="PTHR31084">
    <property type="entry name" value="ALPHA-L-FUCOSIDASE 2"/>
    <property type="match status" value="1"/>
</dbReference>
<gene>
    <name evidence="5" type="ORF">SH580_21255</name>
</gene>
<feature type="domain" description="Alpha fucosidase A-like C-terminal" evidence="3">
    <location>
        <begin position="752"/>
        <end position="808"/>
    </location>
</feature>
<organism evidence="5 6">
    <name type="scientific">Coraliomargarita algicola</name>
    <dbReference type="NCBI Taxonomy" id="3092156"/>
    <lineage>
        <taxon>Bacteria</taxon>
        <taxon>Pseudomonadati</taxon>
        <taxon>Verrucomicrobiota</taxon>
        <taxon>Opitutia</taxon>
        <taxon>Puniceicoccales</taxon>
        <taxon>Coraliomargaritaceae</taxon>
        <taxon>Coraliomargarita</taxon>
    </lineage>
</organism>
<feature type="signal peptide" evidence="1">
    <location>
        <begin position="1"/>
        <end position="23"/>
    </location>
</feature>
<dbReference type="Proteomes" id="UP001324993">
    <property type="component" value="Chromosome"/>
</dbReference>
<evidence type="ECO:0000256" key="1">
    <source>
        <dbReference type="SAM" id="SignalP"/>
    </source>
</evidence>
<evidence type="ECO:0000259" key="4">
    <source>
        <dbReference type="Pfam" id="PF22124"/>
    </source>
</evidence>
<dbReference type="SUPFAM" id="SSF48208">
    <property type="entry name" value="Six-hairpin glycosidases"/>
    <property type="match status" value="1"/>
</dbReference>
<dbReference type="InterPro" id="IPR054363">
    <property type="entry name" value="GH95_cat"/>
</dbReference>
<dbReference type="InterPro" id="IPR027414">
    <property type="entry name" value="GH95_N_dom"/>
</dbReference>
<feature type="chain" id="PRO_5047549951" evidence="1">
    <location>
        <begin position="24"/>
        <end position="824"/>
    </location>
</feature>
<reference evidence="5 6" key="1">
    <citation type="submission" date="2023-11" db="EMBL/GenBank/DDBJ databases">
        <title>Coraliomargarita sp. nov., isolated from marine algae.</title>
        <authorList>
            <person name="Lee J.K."/>
            <person name="Baek J.H."/>
            <person name="Kim J.M."/>
            <person name="Choi D.G."/>
            <person name="Jeon C.O."/>
        </authorList>
    </citation>
    <scope>NUCLEOTIDE SEQUENCE [LARGE SCALE GENOMIC DNA]</scope>
    <source>
        <strain evidence="5 6">J2-16</strain>
    </source>
</reference>
<dbReference type="InterPro" id="IPR016518">
    <property type="entry name" value="Alpha-L-fucosidase"/>
</dbReference>
<dbReference type="InterPro" id="IPR012341">
    <property type="entry name" value="6hp_glycosidase-like_sf"/>
</dbReference>
<dbReference type="EMBL" id="CP138858">
    <property type="protein sequence ID" value="WPJ95947.1"/>
    <property type="molecule type" value="Genomic_DNA"/>
</dbReference>
<dbReference type="InterPro" id="IPR049053">
    <property type="entry name" value="AFCA-like_C"/>
</dbReference>
<feature type="domain" description="Glycosyl hydrolase family 95 catalytic" evidence="4">
    <location>
        <begin position="310"/>
        <end position="703"/>
    </location>
</feature>
<dbReference type="PANTHER" id="PTHR31084:SF0">
    <property type="entry name" value="ALPHA-L-FUCOSIDASE 2"/>
    <property type="match status" value="1"/>
</dbReference>
<dbReference type="Gene3D" id="1.50.10.10">
    <property type="match status" value="1"/>
</dbReference>
<dbReference type="RefSeq" id="WP_319832814.1">
    <property type="nucleotide sequence ID" value="NZ_CP138858.1"/>
</dbReference>
<dbReference type="Gene3D" id="2.60.40.1180">
    <property type="entry name" value="Golgi alpha-mannosidase II"/>
    <property type="match status" value="1"/>
</dbReference>
<protein>
    <submittedName>
        <fullName evidence="5">Glycoside hydrolase family 95 protein</fullName>
    </submittedName>
</protein>
<evidence type="ECO:0000259" key="2">
    <source>
        <dbReference type="Pfam" id="PF14498"/>
    </source>
</evidence>
<dbReference type="Pfam" id="PF22124">
    <property type="entry name" value="Glyco_hydro_95_cat"/>
    <property type="match status" value="1"/>
</dbReference>
<evidence type="ECO:0000313" key="5">
    <source>
        <dbReference type="EMBL" id="WPJ95947.1"/>
    </source>
</evidence>
<keyword evidence="6" id="KW-1185">Reference proteome</keyword>
<keyword evidence="5" id="KW-0378">Hydrolase</keyword>
<dbReference type="GO" id="GO:0016787">
    <property type="term" value="F:hydrolase activity"/>
    <property type="evidence" value="ECO:0007669"/>
    <property type="project" value="UniProtKB-KW"/>
</dbReference>
<dbReference type="Pfam" id="PF14498">
    <property type="entry name" value="Glyco_hyd_65N_2"/>
    <property type="match status" value="1"/>
</dbReference>
<evidence type="ECO:0000259" key="3">
    <source>
        <dbReference type="Pfam" id="PF21307"/>
    </source>
</evidence>
<dbReference type="PIRSF" id="PIRSF007663">
    <property type="entry name" value="UCP007663"/>
    <property type="match status" value="1"/>
</dbReference>
<sequence length="824" mass="91820">MKNPAIYLSICIAACLTQVPLSAQHVLHYNAPAIPGEQAVEKKAEKEFIANALPLGNGRLGAMFSGGIDRELIVTNEITQWANSNRGLDPVAQSGSKPGAGKDLEKVREVYRAGKYGTKEGGMEWTANKYLCADMKLGNYSTFTEVQIDTGHDPKQVSNYRRALDLENALGQVSYSIGQANYTREYFVSHPHDAMVMHYTADNATLDLKIGTTTRHNTQVLKAAGNRITLLAEVELANDMAGFTQVIEVETTGGKVTPSKDGRLQVSGASAVTIYLVGYNDYLPVFPHFKGRDYQSEAKVALQKLVAGGYAAVKATHLADYKSQAQRMQLELDFEPSGLTTDKLLQAGGSVELDLLYFNYARYLQLGCSRSAPVPSNLQGLWNPHTKPAWNADYHFDINLAMNYWMVETANLPDSFSPYVEYMKIIAESGKHVASENYGINKGWSAALNSNVYGVAGPYNTGRRVQQAGHWLSQNLYDHYAFNQDPEYLKEIYPIIKGASEFFVDFLAPWKDGTLVVYPTWSPENYFLKRPYGARNKQSYGASWDQQLVLNLFTDCIEASRKLGVDENFRKTLEEIIPRLCPQKIGQHGQVQEWPEDWDDPKNTHRHISHLIALHPGRDISPLTTKELSDAALVTMGHRGDQSTGWSTGWKTCFWARLHNGDKAHWFYRFLNVERAYSNLFDFHPPFQIDGNFGGPAGVCEMLLQSHLRSIDNDAMDIAQAAYVAYQRDPKAPTHYIPVVPPAELADAPFILHLLPALPSAWPNGSVKGLRARGGFEVDLDWEEGQLVAAQVRAMRDGSFRIYADGKLSGLITLKKGESYRPNI</sequence>
<dbReference type="InterPro" id="IPR013780">
    <property type="entry name" value="Glyco_hydro_b"/>
</dbReference>
<dbReference type="InterPro" id="IPR008928">
    <property type="entry name" value="6-hairpin_glycosidase_sf"/>
</dbReference>
<proteinExistence type="predicted"/>
<accession>A0ABZ0RM00</accession>
<evidence type="ECO:0000313" key="6">
    <source>
        <dbReference type="Proteomes" id="UP001324993"/>
    </source>
</evidence>
<dbReference type="Pfam" id="PF21307">
    <property type="entry name" value="Glyco_hydro_95_C"/>
    <property type="match status" value="1"/>
</dbReference>
<name>A0ABZ0RM00_9BACT</name>
<feature type="domain" description="Glycosyl hydrolase family 95 N-terminal" evidence="2">
    <location>
        <begin position="49"/>
        <end position="282"/>
    </location>
</feature>
<keyword evidence="1" id="KW-0732">Signal</keyword>